<dbReference type="InterPro" id="IPR050707">
    <property type="entry name" value="HTH_MetabolicPath_Reg"/>
</dbReference>
<keyword evidence="7" id="KW-1185">Reference proteome</keyword>
<evidence type="ECO:0000256" key="3">
    <source>
        <dbReference type="ARBA" id="ARBA00023163"/>
    </source>
</evidence>
<sequence length="266" mass="29192">MLKQKVKTVRALERGLDVLMEVQSSSGTSLNELHQKLGLPKPTLLRMLVTLSKSGLVWQRIADGTYHASAVSLARPKADLTSEIAEIASPFMEELGHQVHLPSAIAVPRFDHMTIVETNSPLVQLQAAMLGPVGTKLSYIHTATGRAYLAHCDGDERDTLIERLRPANAGGEEEQALRHILDEVSSRGYSLRDPAHSWFDRNKQTVLRDGRRSMAVAVRLHGKPVASLNITCPTRDGEGDEAVLCHLDLLRRTAAGIGRALERLHA</sequence>
<evidence type="ECO:0000313" key="7">
    <source>
        <dbReference type="Proteomes" id="UP000319148"/>
    </source>
</evidence>
<dbReference type="PROSITE" id="PS51078">
    <property type="entry name" value="ICLR_ED"/>
    <property type="match status" value="1"/>
</dbReference>
<evidence type="ECO:0000256" key="1">
    <source>
        <dbReference type="ARBA" id="ARBA00023015"/>
    </source>
</evidence>
<dbReference type="OrthoDB" id="9807558at2"/>
<dbReference type="Pfam" id="PF01614">
    <property type="entry name" value="IclR_C"/>
    <property type="match status" value="1"/>
</dbReference>
<dbReference type="SUPFAM" id="SSF55781">
    <property type="entry name" value="GAF domain-like"/>
    <property type="match status" value="1"/>
</dbReference>
<dbReference type="RefSeq" id="WP_139941682.1">
    <property type="nucleotide sequence ID" value="NZ_JBHSYP010000005.1"/>
</dbReference>
<dbReference type="GO" id="GO:0003677">
    <property type="term" value="F:DNA binding"/>
    <property type="evidence" value="ECO:0007669"/>
    <property type="project" value="UniProtKB-KW"/>
</dbReference>
<dbReference type="GO" id="GO:0045892">
    <property type="term" value="P:negative regulation of DNA-templated transcription"/>
    <property type="evidence" value="ECO:0007669"/>
    <property type="project" value="TreeGrafter"/>
</dbReference>
<dbReference type="InterPro" id="IPR036390">
    <property type="entry name" value="WH_DNA-bd_sf"/>
</dbReference>
<evidence type="ECO:0000313" key="6">
    <source>
        <dbReference type="EMBL" id="TPD57367.1"/>
    </source>
</evidence>
<dbReference type="PROSITE" id="PS51077">
    <property type="entry name" value="HTH_ICLR"/>
    <property type="match status" value="1"/>
</dbReference>
<dbReference type="Pfam" id="PF09339">
    <property type="entry name" value="HTH_IclR"/>
    <property type="match status" value="1"/>
</dbReference>
<dbReference type="Proteomes" id="UP000319148">
    <property type="component" value="Unassembled WGS sequence"/>
</dbReference>
<dbReference type="PANTHER" id="PTHR30136">
    <property type="entry name" value="HELIX-TURN-HELIX TRANSCRIPTIONAL REGULATOR, ICLR FAMILY"/>
    <property type="match status" value="1"/>
</dbReference>
<proteinExistence type="predicted"/>
<accession>A0A501PBE8</accession>
<organism evidence="6 7">
    <name type="scientific">Emcibacter nanhaiensis</name>
    <dbReference type="NCBI Taxonomy" id="1505037"/>
    <lineage>
        <taxon>Bacteria</taxon>
        <taxon>Pseudomonadati</taxon>
        <taxon>Pseudomonadota</taxon>
        <taxon>Alphaproteobacteria</taxon>
        <taxon>Emcibacterales</taxon>
        <taxon>Emcibacteraceae</taxon>
        <taxon>Emcibacter</taxon>
    </lineage>
</organism>
<evidence type="ECO:0000259" key="5">
    <source>
        <dbReference type="PROSITE" id="PS51078"/>
    </source>
</evidence>
<keyword evidence="2" id="KW-0238">DNA-binding</keyword>
<feature type="domain" description="IclR-ED" evidence="5">
    <location>
        <begin position="69"/>
        <end position="263"/>
    </location>
</feature>
<evidence type="ECO:0000259" key="4">
    <source>
        <dbReference type="PROSITE" id="PS51077"/>
    </source>
</evidence>
<dbReference type="InterPro" id="IPR029016">
    <property type="entry name" value="GAF-like_dom_sf"/>
</dbReference>
<gene>
    <name evidence="6" type="ORF">FIV46_14675</name>
</gene>
<dbReference type="EMBL" id="VFIY01000018">
    <property type="protein sequence ID" value="TPD57367.1"/>
    <property type="molecule type" value="Genomic_DNA"/>
</dbReference>
<dbReference type="Gene3D" id="3.30.450.40">
    <property type="match status" value="1"/>
</dbReference>
<protein>
    <submittedName>
        <fullName evidence="6">Helix-turn-helix domain-containing protein</fullName>
    </submittedName>
</protein>
<dbReference type="InterPro" id="IPR036388">
    <property type="entry name" value="WH-like_DNA-bd_sf"/>
</dbReference>
<evidence type="ECO:0000256" key="2">
    <source>
        <dbReference type="ARBA" id="ARBA00023125"/>
    </source>
</evidence>
<dbReference type="GO" id="GO:0003700">
    <property type="term" value="F:DNA-binding transcription factor activity"/>
    <property type="evidence" value="ECO:0007669"/>
    <property type="project" value="TreeGrafter"/>
</dbReference>
<dbReference type="AlphaFoldDB" id="A0A501PBE8"/>
<keyword evidence="3" id="KW-0804">Transcription</keyword>
<name>A0A501PBE8_9PROT</name>
<keyword evidence="1" id="KW-0805">Transcription regulation</keyword>
<dbReference type="SUPFAM" id="SSF46785">
    <property type="entry name" value="Winged helix' DNA-binding domain"/>
    <property type="match status" value="1"/>
</dbReference>
<reference evidence="7" key="1">
    <citation type="submission" date="2019-06" db="EMBL/GenBank/DDBJ databases">
        <title>The complete genome of Emcibacter congregatus ZYLT.</title>
        <authorList>
            <person name="Zhao Z."/>
        </authorList>
    </citation>
    <scope>NUCLEOTIDE SEQUENCE [LARGE SCALE GENOMIC DNA]</scope>
    <source>
        <strain evidence="7">MCCC 1A06723</strain>
    </source>
</reference>
<feature type="domain" description="HTH iclR-type" evidence="4">
    <location>
        <begin position="9"/>
        <end position="70"/>
    </location>
</feature>
<dbReference type="InterPro" id="IPR014757">
    <property type="entry name" value="Tscrpt_reg_IclR_C"/>
</dbReference>
<dbReference type="InterPro" id="IPR005471">
    <property type="entry name" value="Tscrpt_reg_IclR_N"/>
</dbReference>
<dbReference type="Gene3D" id="1.10.10.10">
    <property type="entry name" value="Winged helix-like DNA-binding domain superfamily/Winged helix DNA-binding domain"/>
    <property type="match status" value="1"/>
</dbReference>
<dbReference type="SMART" id="SM00346">
    <property type="entry name" value="HTH_ICLR"/>
    <property type="match status" value="1"/>
</dbReference>
<comment type="caution">
    <text evidence="6">The sequence shown here is derived from an EMBL/GenBank/DDBJ whole genome shotgun (WGS) entry which is preliminary data.</text>
</comment>
<dbReference type="PANTHER" id="PTHR30136:SF23">
    <property type="entry name" value="DNA-BINDING TRANSCRIPTIONAL ACTIVATOR MHPR"/>
    <property type="match status" value="1"/>
</dbReference>